<evidence type="ECO:0000256" key="2">
    <source>
        <dbReference type="SAM" id="SignalP"/>
    </source>
</evidence>
<dbReference type="OrthoDB" id="10650444at2759"/>
<feature type="chain" id="PRO_5035166613" description="Peptidase A1 domain-containing protein" evidence="2">
    <location>
        <begin position="23"/>
        <end position="405"/>
    </location>
</feature>
<evidence type="ECO:0000313" key="5">
    <source>
        <dbReference type="Proteomes" id="UP000746747"/>
    </source>
</evidence>
<evidence type="ECO:0000259" key="3">
    <source>
        <dbReference type="PROSITE" id="PS51767"/>
    </source>
</evidence>
<comment type="caution">
    <text evidence="4">The sequence shown here is derived from an EMBL/GenBank/DDBJ whole genome shotgun (WGS) entry which is preliminary data.</text>
</comment>
<dbReference type="EMBL" id="CAKAEH010001683">
    <property type="protein sequence ID" value="CAG9538630.1"/>
    <property type="molecule type" value="Genomic_DNA"/>
</dbReference>
<dbReference type="InterPro" id="IPR001461">
    <property type="entry name" value="Aspartic_peptidase_A1"/>
</dbReference>
<name>A0A8J2MDD0_9BILA</name>
<keyword evidence="2" id="KW-0732">Signal</keyword>
<sequence length="405" mass="46589">MRNTLINLAIIFCCLQATSIFAEHQIELHPVYSKSNKHTGYTVKMLIGEPKKEFSLLLDIATAIIWIYPSKYTEILPKNKQAYTFLQSQTFKKENPLLLVETYGSRSVALCTEWDKISFNLLDGTHVDFTSFPFCKVKIIIWPKREDYQRIDGLFGIGIPYGVSGSSSSWNNRSYLVITIALPPMDSNKTAILTLGGRNNQLCDLNYETTETFRMKYEITELLRLISVNIGQQSRVSLPPSHHMASNHFENHYEFKYNSIKMGDMMSSIVSFAYLNTIEPFISVPDKFLRKIVTNLNATFDSSENKYKIECKGPVPYDTYQPFEISTDSNTYVVPPQHFIIKHNPDDILCELAFRKSEKIIYYLSKPGTLLESYEDNDPNVIVLGIPFFHQYCVTLKPHDHNIIF</sequence>
<dbReference type="PANTHER" id="PTHR47966:SF51">
    <property type="entry name" value="BETA-SITE APP-CLEAVING ENZYME, ISOFORM A-RELATED"/>
    <property type="match status" value="1"/>
</dbReference>
<dbReference type="Pfam" id="PF00026">
    <property type="entry name" value="Asp"/>
    <property type="match status" value="2"/>
</dbReference>
<comment type="similarity">
    <text evidence="1">Belongs to the peptidase A1 family.</text>
</comment>
<feature type="non-terminal residue" evidence="4">
    <location>
        <position position="405"/>
    </location>
</feature>
<dbReference type="GO" id="GO:0004190">
    <property type="term" value="F:aspartic-type endopeptidase activity"/>
    <property type="evidence" value="ECO:0007669"/>
    <property type="project" value="InterPro"/>
</dbReference>
<dbReference type="InterPro" id="IPR021109">
    <property type="entry name" value="Peptidase_aspartic_dom_sf"/>
</dbReference>
<dbReference type="Proteomes" id="UP000746747">
    <property type="component" value="Unassembled WGS sequence"/>
</dbReference>
<dbReference type="GO" id="GO:0006508">
    <property type="term" value="P:proteolysis"/>
    <property type="evidence" value="ECO:0007669"/>
    <property type="project" value="InterPro"/>
</dbReference>
<organism evidence="4 5">
    <name type="scientific">Cercopithifilaria johnstoni</name>
    <dbReference type="NCBI Taxonomy" id="2874296"/>
    <lineage>
        <taxon>Eukaryota</taxon>
        <taxon>Metazoa</taxon>
        <taxon>Ecdysozoa</taxon>
        <taxon>Nematoda</taxon>
        <taxon>Chromadorea</taxon>
        <taxon>Rhabditida</taxon>
        <taxon>Spirurina</taxon>
        <taxon>Spiruromorpha</taxon>
        <taxon>Filarioidea</taxon>
        <taxon>Onchocercidae</taxon>
        <taxon>Cercopithifilaria</taxon>
    </lineage>
</organism>
<dbReference type="PANTHER" id="PTHR47966">
    <property type="entry name" value="BETA-SITE APP-CLEAVING ENZYME, ISOFORM A-RELATED"/>
    <property type="match status" value="1"/>
</dbReference>
<gene>
    <name evidence="4" type="ORF">CJOHNSTONI_LOCUS8322</name>
</gene>
<feature type="domain" description="Peptidase A1" evidence="3">
    <location>
        <begin position="41"/>
        <end position="405"/>
    </location>
</feature>
<evidence type="ECO:0000313" key="4">
    <source>
        <dbReference type="EMBL" id="CAG9538630.1"/>
    </source>
</evidence>
<evidence type="ECO:0000256" key="1">
    <source>
        <dbReference type="ARBA" id="ARBA00007447"/>
    </source>
</evidence>
<proteinExistence type="inferred from homology"/>
<dbReference type="PROSITE" id="PS51767">
    <property type="entry name" value="PEPTIDASE_A1"/>
    <property type="match status" value="1"/>
</dbReference>
<feature type="signal peptide" evidence="2">
    <location>
        <begin position="1"/>
        <end position="22"/>
    </location>
</feature>
<dbReference type="InterPro" id="IPR033121">
    <property type="entry name" value="PEPTIDASE_A1"/>
</dbReference>
<accession>A0A8J2MDD0</accession>
<dbReference type="AlphaFoldDB" id="A0A8J2MDD0"/>
<reference evidence="4" key="1">
    <citation type="submission" date="2021-09" db="EMBL/GenBank/DDBJ databases">
        <authorList>
            <consortium name="Pathogen Informatics"/>
        </authorList>
    </citation>
    <scope>NUCLEOTIDE SEQUENCE</scope>
</reference>
<keyword evidence="5" id="KW-1185">Reference proteome</keyword>
<protein>
    <recommendedName>
        <fullName evidence="3">Peptidase A1 domain-containing protein</fullName>
    </recommendedName>
</protein>
<dbReference type="Gene3D" id="2.40.70.10">
    <property type="entry name" value="Acid Proteases"/>
    <property type="match status" value="2"/>
</dbReference>
<dbReference type="SUPFAM" id="SSF50630">
    <property type="entry name" value="Acid proteases"/>
    <property type="match status" value="1"/>
</dbReference>